<evidence type="ECO:0000259" key="8">
    <source>
        <dbReference type="Pfam" id="PF06429"/>
    </source>
</evidence>
<evidence type="ECO:0000256" key="5">
    <source>
        <dbReference type="ARBA" id="ARBA00022525"/>
    </source>
</evidence>
<dbReference type="Pfam" id="PF22638">
    <property type="entry name" value="FlgK_D1"/>
    <property type="match status" value="1"/>
</dbReference>
<dbReference type="InterPro" id="IPR001444">
    <property type="entry name" value="Flag_bb_rod_N"/>
</dbReference>
<dbReference type="GO" id="GO:0009424">
    <property type="term" value="C:bacterial-type flagellum hook"/>
    <property type="evidence" value="ECO:0007669"/>
    <property type="project" value="InterPro"/>
</dbReference>
<dbReference type="Proteomes" id="UP000464524">
    <property type="component" value="Chromosome"/>
</dbReference>
<name>A0A857JRI6_9ALTE</name>
<dbReference type="SUPFAM" id="SSF64518">
    <property type="entry name" value="Phase 1 flagellin"/>
    <property type="match status" value="2"/>
</dbReference>
<accession>A0A857JRI6</accession>
<dbReference type="InterPro" id="IPR002371">
    <property type="entry name" value="FlgK"/>
</dbReference>
<dbReference type="GO" id="GO:0005198">
    <property type="term" value="F:structural molecule activity"/>
    <property type="evidence" value="ECO:0007669"/>
    <property type="project" value="InterPro"/>
</dbReference>
<evidence type="ECO:0000256" key="1">
    <source>
        <dbReference type="ARBA" id="ARBA00004365"/>
    </source>
</evidence>
<dbReference type="GO" id="GO:0005576">
    <property type="term" value="C:extracellular region"/>
    <property type="evidence" value="ECO:0007669"/>
    <property type="project" value="UniProtKB-SubCell"/>
</dbReference>
<dbReference type="PROSITE" id="PS00588">
    <property type="entry name" value="FLAGELLA_BB_ROD"/>
    <property type="match status" value="1"/>
</dbReference>
<keyword evidence="10" id="KW-0969">Cilium</keyword>
<proteinExistence type="inferred from homology"/>
<keyword evidence="10" id="KW-0966">Cell projection</keyword>
<dbReference type="GO" id="GO:0044780">
    <property type="term" value="P:bacterial-type flagellum assembly"/>
    <property type="evidence" value="ECO:0007669"/>
    <property type="project" value="InterPro"/>
</dbReference>
<evidence type="ECO:0000256" key="3">
    <source>
        <dbReference type="ARBA" id="ARBA00009677"/>
    </source>
</evidence>
<keyword evidence="10" id="KW-0282">Flagellum</keyword>
<evidence type="ECO:0000313" key="11">
    <source>
        <dbReference type="Proteomes" id="UP000464524"/>
    </source>
</evidence>
<feature type="domain" description="Flagellar basal-body/hook protein C-terminal" evidence="8">
    <location>
        <begin position="668"/>
        <end position="707"/>
    </location>
</feature>
<feature type="domain" description="Flagellar basal body rod protein N-terminal" evidence="7">
    <location>
        <begin position="11"/>
        <end position="37"/>
    </location>
</feature>
<dbReference type="InterPro" id="IPR010930">
    <property type="entry name" value="Flg_bb/hook_C_dom"/>
</dbReference>
<sequence length="709" mass="75201">MIRTADLVSIARSGVEASNQLLSTTGNNIANVNTDGYVRERTSFVAQLTGGVGQYTTERVMNTFAQNQLRRDTTNLAEHEAYWTKTAVLDNVFASEANSVSASMSRFFASLQTANDDPTNMSARQLVLGDAESMLGQMGTLSTFLTEKEREINFEFTDSLNKVNSLVESIASFNESIRIAQANNRHDVPGALMNERDAAVLELSSLVSIETRESSNNDGSIMINLTSGESLVMQDGTFSVFEVNNSADLSYKSLQLTSNGKPTSLNLAETELGGTIGGLFRYRDEVLEPSRRELGQIALAVTEAVNTQNRAGMDFDQQLGGEIFTRPITTGLNYPTNIDNTSIVNGRISKGGASDITSADYHVTIDGVTGGVPPTVDVTVALLNIDGSAVTDVNGNPVTQSYSGLTAQSGEFNEVFGGIELEFSKGTGYTVGDQFLLQPTKDVADKIDVFTTRPEDLALASPIRVEAGDDNLGGAELVSTSVTNTFVDTSPFDARSSGFDGAGGIHIPGAAPGGGVGAPASVRFNSATEYEVLDSAGTVITTVSGISSLDNLLEQAAGTAGWPAAFSALDNYPGYDFTLQGEPKAGDTFSIGYNQDGLNDNRNGLIMANLQNENGMQLNNAGSGDPVSFHEAYANIVGDIGQKSANADIAVKAGEALKLQSQDWFDSVSGVSLDEEAANLVRFQQSYAASARLLNTAQEMFDTILSMVR</sequence>
<gene>
    <name evidence="10" type="ORF">FX988_03823</name>
</gene>
<dbReference type="Pfam" id="PF06429">
    <property type="entry name" value="Flg_bbr_C"/>
    <property type="match status" value="1"/>
</dbReference>
<evidence type="ECO:0000259" key="9">
    <source>
        <dbReference type="Pfam" id="PF22638"/>
    </source>
</evidence>
<evidence type="ECO:0000313" key="10">
    <source>
        <dbReference type="EMBL" id="QHJ13557.1"/>
    </source>
</evidence>
<keyword evidence="5" id="KW-0964">Secreted</keyword>
<dbReference type="AlphaFoldDB" id="A0A857JRI6"/>
<dbReference type="Pfam" id="PF00460">
    <property type="entry name" value="Flg_bb_rod"/>
    <property type="match status" value="1"/>
</dbReference>
<comment type="subcellular location">
    <subcellularLocation>
        <location evidence="1">Bacterial flagellum</location>
    </subcellularLocation>
    <subcellularLocation>
        <location evidence="2">Secreted</location>
    </subcellularLocation>
</comment>
<evidence type="ECO:0000256" key="2">
    <source>
        <dbReference type="ARBA" id="ARBA00004613"/>
    </source>
</evidence>
<dbReference type="PANTHER" id="PTHR30033:SF1">
    <property type="entry name" value="FLAGELLAR HOOK-ASSOCIATED PROTEIN 1"/>
    <property type="match status" value="1"/>
</dbReference>
<dbReference type="PANTHER" id="PTHR30033">
    <property type="entry name" value="FLAGELLAR HOOK-ASSOCIATED PROTEIN 1"/>
    <property type="match status" value="1"/>
</dbReference>
<evidence type="ECO:0000259" key="7">
    <source>
        <dbReference type="Pfam" id="PF00460"/>
    </source>
</evidence>
<evidence type="ECO:0000256" key="4">
    <source>
        <dbReference type="ARBA" id="ARBA00016244"/>
    </source>
</evidence>
<comment type="similarity">
    <text evidence="3">Belongs to the flagella basal body rod proteins family.</text>
</comment>
<dbReference type="KEGG" id="pmes:FX988_03823"/>
<keyword evidence="6" id="KW-0975">Bacterial flagellum</keyword>
<dbReference type="InterPro" id="IPR053927">
    <property type="entry name" value="FlgK_helical"/>
</dbReference>
<dbReference type="InterPro" id="IPR019776">
    <property type="entry name" value="Flagellar_basal_body_rod_CS"/>
</dbReference>
<dbReference type="PRINTS" id="PR01005">
    <property type="entry name" value="FLGHOOKAP1"/>
</dbReference>
<reference evidence="10 11" key="1">
    <citation type="submission" date="2019-12" db="EMBL/GenBank/DDBJ databases">
        <title>Genome sequencing and assembly of endphytes of Porphyra tenera.</title>
        <authorList>
            <person name="Park J.M."/>
            <person name="Shin R."/>
            <person name="Jo S.H."/>
        </authorList>
    </citation>
    <scope>NUCLEOTIDE SEQUENCE [LARGE SCALE GENOMIC DNA]</scope>
    <source>
        <strain evidence="10 11">GPM4</strain>
    </source>
</reference>
<feature type="domain" description="Flagellar hook-associated protein FlgK helical" evidence="9">
    <location>
        <begin position="89"/>
        <end position="324"/>
    </location>
</feature>
<dbReference type="EMBL" id="CP047656">
    <property type="protein sequence ID" value="QHJ13557.1"/>
    <property type="molecule type" value="Genomic_DNA"/>
</dbReference>
<dbReference type="RefSeq" id="WP_160181653.1">
    <property type="nucleotide sequence ID" value="NZ_CP047656.1"/>
</dbReference>
<dbReference type="OrthoDB" id="9802553at2"/>
<evidence type="ECO:0000256" key="6">
    <source>
        <dbReference type="ARBA" id="ARBA00023143"/>
    </source>
</evidence>
<keyword evidence="11" id="KW-1185">Reference proteome</keyword>
<organism evidence="10 11">
    <name type="scientific">Paraglaciecola mesophila</name>
    <dbReference type="NCBI Taxonomy" id="197222"/>
    <lineage>
        <taxon>Bacteria</taxon>
        <taxon>Pseudomonadati</taxon>
        <taxon>Pseudomonadota</taxon>
        <taxon>Gammaproteobacteria</taxon>
        <taxon>Alteromonadales</taxon>
        <taxon>Alteromonadaceae</taxon>
        <taxon>Paraglaciecola</taxon>
    </lineage>
</organism>
<protein>
    <recommendedName>
        <fullName evidence="4">Flagellar hook-associated protein 1</fullName>
    </recommendedName>
</protein>